<dbReference type="PANTHER" id="PTHR48100">
    <property type="entry name" value="BROAD-SPECIFICITY PHOSPHATASE YOR283W-RELATED"/>
    <property type="match status" value="1"/>
</dbReference>
<gene>
    <name evidence="3" type="ORF">GS18_0200725</name>
</gene>
<accession>A0A084H1T7</accession>
<dbReference type="AlphaFoldDB" id="A0A084H1T7"/>
<dbReference type="OrthoDB" id="9782128at2"/>
<dbReference type="GO" id="GO:0016301">
    <property type="term" value="F:kinase activity"/>
    <property type="evidence" value="ECO:0007669"/>
    <property type="project" value="UniProtKB-KW"/>
</dbReference>
<evidence type="ECO:0000313" key="4">
    <source>
        <dbReference type="Proteomes" id="UP000028549"/>
    </source>
</evidence>
<name>A0A084H1T7_METID</name>
<protein>
    <submittedName>
        <fullName evidence="3">Phosphoglycerate kinase</fullName>
    </submittedName>
</protein>
<keyword evidence="3" id="KW-0418">Kinase</keyword>
<comment type="caution">
    <text evidence="3">The sequence shown here is derived from an EMBL/GenBank/DDBJ whole genome shotgun (WGS) entry which is preliminary data.</text>
</comment>
<dbReference type="RefSeq" id="WP_029565183.1">
    <property type="nucleotide sequence ID" value="NZ_JNVC02000001.1"/>
</dbReference>
<keyword evidence="3" id="KW-0808">Transferase</keyword>
<dbReference type="EMBL" id="JNVC02000001">
    <property type="protein sequence ID" value="KEZ53549.1"/>
    <property type="molecule type" value="Genomic_DNA"/>
</dbReference>
<feature type="binding site" evidence="2">
    <location>
        <begin position="8"/>
        <end position="15"/>
    </location>
    <ligand>
        <name>substrate</name>
    </ligand>
</feature>
<feature type="active site" description="Proton donor/acceptor" evidence="1">
    <location>
        <position position="83"/>
    </location>
</feature>
<dbReference type="SUPFAM" id="SSF53254">
    <property type="entry name" value="Phosphoglycerate mutase-like"/>
    <property type="match status" value="1"/>
</dbReference>
<organism evidence="3 4">
    <name type="scientific">Metabacillus indicus</name>
    <name type="common">Bacillus indicus</name>
    <dbReference type="NCBI Taxonomy" id="246786"/>
    <lineage>
        <taxon>Bacteria</taxon>
        <taxon>Bacillati</taxon>
        <taxon>Bacillota</taxon>
        <taxon>Bacilli</taxon>
        <taxon>Bacillales</taxon>
        <taxon>Bacillaceae</taxon>
        <taxon>Metabacillus</taxon>
    </lineage>
</organism>
<reference evidence="3 4" key="1">
    <citation type="journal article" date="2005" name="Int. J. Syst. Evol. Microbiol.">
        <title>Bacillus cibi sp. nov., isolated from jeotgal, a traditional Korean fermented seafood.</title>
        <authorList>
            <person name="Yoon J.H."/>
            <person name="Lee C.H."/>
            <person name="Oh T.K."/>
        </authorList>
    </citation>
    <scope>NUCLEOTIDE SEQUENCE [LARGE SCALE GENOMIC DNA]</scope>
    <source>
        <strain evidence="3 4">DSM 16189</strain>
    </source>
</reference>
<dbReference type="SMART" id="SM00855">
    <property type="entry name" value="PGAM"/>
    <property type="match status" value="1"/>
</dbReference>
<evidence type="ECO:0000256" key="1">
    <source>
        <dbReference type="PIRSR" id="PIRSR613078-1"/>
    </source>
</evidence>
<dbReference type="STRING" id="246786.GS18_0200725"/>
<dbReference type="InterPro" id="IPR050275">
    <property type="entry name" value="PGM_Phosphatase"/>
</dbReference>
<dbReference type="CDD" id="cd07067">
    <property type="entry name" value="HP_PGM_like"/>
    <property type="match status" value="1"/>
</dbReference>
<feature type="active site" description="Tele-phosphohistidine intermediate" evidence="1">
    <location>
        <position position="9"/>
    </location>
</feature>
<evidence type="ECO:0000256" key="2">
    <source>
        <dbReference type="PIRSR" id="PIRSR613078-2"/>
    </source>
</evidence>
<dbReference type="Pfam" id="PF00300">
    <property type="entry name" value="His_Phos_1"/>
    <property type="match status" value="1"/>
</dbReference>
<feature type="binding site" evidence="2">
    <location>
        <position position="58"/>
    </location>
    <ligand>
        <name>substrate</name>
    </ligand>
</feature>
<dbReference type="Gene3D" id="3.40.50.1240">
    <property type="entry name" value="Phosphoglycerate mutase-like"/>
    <property type="match status" value="1"/>
</dbReference>
<dbReference type="Proteomes" id="UP000028549">
    <property type="component" value="Unassembled WGS sequence"/>
</dbReference>
<dbReference type="PANTHER" id="PTHR48100:SF1">
    <property type="entry name" value="HISTIDINE PHOSPHATASE FAMILY PROTEIN-RELATED"/>
    <property type="match status" value="1"/>
</dbReference>
<dbReference type="GO" id="GO:0005737">
    <property type="term" value="C:cytoplasm"/>
    <property type="evidence" value="ECO:0007669"/>
    <property type="project" value="TreeGrafter"/>
</dbReference>
<sequence length="190" mass="21541">MTQIGIIRHGRTAWNVERRAQGSSDIPLDENGMEEAQKLADRLGEEEWNLIYASPLKRARQTAECVSVKLGSLPIIFDDRLVEVNGGLIEGTTEAERLEKWGEGWRGLDLGIEKTDAVIQRGKEFLEDLLNEHPDKKILIVSHGLFIAHFLKQLVPQFEMKEALRNTSVSTLIKGEKGWSCEMYNCTKHL</sequence>
<proteinExistence type="predicted"/>
<dbReference type="InterPro" id="IPR013078">
    <property type="entry name" value="His_Pase_superF_clade-1"/>
</dbReference>
<dbReference type="InterPro" id="IPR029033">
    <property type="entry name" value="His_PPase_superfam"/>
</dbReference>
<dbReference type="GO" id="GO:0016791">
    <property type="term" value="F:phosphatase activity"/>
    <property type="evidence" value="ECO:0007669"/>
    <property type="project" value="TreeGrafter"/>
</dbReference>
<evidence type="ECO:0000313" key="3">
    <source>
        <dbReference type="EMBL" id="KEZ53549.1"/>
    </source>
</evidence>
<keyword evidence="4" id="KW-1185">Reference proteome</keyword>